<feature type="transmembrane region" description="Helical" evidence="10">
    <location>
        <begin position="104"/>
        <end position="126"/>
    </location>
</feature>
<evidence type="ECO:0000256" key="5">
    <source>
        <dbReference type="ARBA" id="ARBA00022670"/>
    </source>
</evidence>
<keyword evidence="11" id="KW-0482">Metalloprotease</keyword>
<name>A0A2V4ABP5_9BACT</name>
<protein>
    <recommendedName>
        <fullName evidence="3">Protease PrsW</fullName>
    </recommendedName>
</protein>
<evidence type="ECO:0000256" key="4">
    <source>
        <dbReference type="ARBA" id="ARBA00022475"/>
    </source>
</evidence>
<evidence type="ECO:0000256" key="1">
    <source>
        <dbReference type="ARBA" id="ARBA00004651"/>
    </source>
</evidence>
<sequence length="224" mass="25409">MNLLLISVAPIAIILFYIYYRDKYEKEPLSLLGKGLLAGMIITITVIFAEQAVSSFLPHIFTGKIGHAFGNAFLVAALCEEAFKLLAVYILVWKNPNFNERFDGIVYAVFVSLGFALVENIMYVFSNGMSTGIARAFTAVPAHAMFGIMMGYYLGLAKFSKGSRLPLFVMAFFVPFLVHGIYDFILMVQINWVLILFFPFLIYLMYKTNGKMTELNNKSIFRYR</sequence>
<evidence type="ECO:0000256" key="10">
    <source>
        <dbReference type="SAM" id="Phobius"/>
    </source>
</evidence>
<keyword evidence="6 10" id="KW-0812">Transmembrane</keyword>
<dbReference type="RefSeq" id="WP_110360256.1">
    <property type="nucleotide sequence ID" value="NZ_QFLI01000003.1"/>
</dbReference>
<feature type="transmembrane region" description="Helical" evidence="10">
    <location>
        <begin position="29"/>
        <end position="49"/>
    </location>
</feature>
<feature type="transmembrane region" description="Helical" evidence="10">
    <location>
        <begin position="6"/>
        <end position="22"/>
    </location>
</feature>
<evidence type="ECO:0000256" key="8">
    <source>
        <dbReference type="ARBA" id="ARBA00022989"/>
    </source>
</evidence>
<keyword evidence="7" id="KW-0378">Hydrolase</keyword>
<evidence type="ECO:0000256" key="6">
    <source>
        <dbReference type="ARBA" id="ARBA00022692"/>
    </source>
</evidence>
<keyword evidence="8 10" id="KW-1133">Transmembrane helix</keyword>
<keyword evidence="9 10" id="KW-0472">Membrane</keyword>
<dbReference type="GO" id="GO:0005886">
    <property type="term" value="C:plasma membrane"/>
    <property type="evidence" value="ECO:0007669"/>
    <property type="project" value="UniProtKB-SubCell"/>
</dbReference>
<evidence type="ECO:0000256" key="7">
    <source>
        <dbReference type="ARBA" id="ARBA00022801"/>
    </source>
</evidence>
<feature type="transmembrane region" description="Helical" evidence="10">
    <location>
        <begin position="69"/>
        <end position="92"/>
    </location>
</feature>
<dbReference type="Proteomes" id="UP000248079">
    <property type="component" value="Unassembled WGS sequence"/>
</dbReference>
<keyword evidence="4" id="KW-1003">Cell membrane</keyword>
<gene>
    <name evidence="11" type="ORF">DF185_08135</name>
</gene>
<dbReference type="InterPro" id="IPR023596">
    <property type="entry name" value="Peptidase_PrsW_arch/bac"/>
</dbReference>
<comment type="caution">
    <text evidence="11">The sequence shown here is derived from an EMBL/GenBank/DDBJ whole genome shotgun (WGS) entry which is preliminary data.</text>
</comment>
<comment type="subcellular location">
    <subcellularLocation>
        <location evidence="1">Cell membrane</location>
        <topology evidence="1">Multi-pass membrane protein</topology>
    </subcellularLocation>
</comment>
<dbReference type="AlphaFoldDB" id="A0A2V4ABP5"/>
<dbReference type="PANTHER" id="PTHR36844">
    <property type="entry name" value="PROTEASE PRSW"/>
    <property type="match status" value="1"/>
</dbReference>
<dbReference type="Pfam" id="PF13367">
    <property type="entry name" value="PrsW-protease"/>
    <property type="match status" value="1"/>
</dbReference>
<evidence type="ECO:0000313" key="12">
    <source>
        <dbReference type="Proteomes" id="UP000248079"/>
    </source>
</evidence>
<dbReference type="OrthoDB" id="5504276at2"/>
<dbReference type="PIRSF" id="PIRSF016933">
    <property type="entry name" value="PrsW"/>
    <property type="match status" value="1"/>
</dbReference>
<dbReference type="EMBL" id="QFLI01000003">
    <property type="protein sequence ID" value="PXY01444.1"/>
    <property type="molecule type" value="Genomic_DNA"/>
</dbReference>
<dbReference type="InterPro" id="IPR026898">
    <property type="entry name" value="PrsW"/>
</dbReference>
<evidence type="ECO:0000256" key="9">
    <source>
        <dbReference type="ARBA" id="ARBA00023136"/>
    </source>
</evidence>
<dbReference type="GO" id="GO:0006508">
    <property type="term" value="P:proteolysis"/>
    <property type="evidence" value="ECO:0007669"/>
    <property type="project" value="UniProtKB-KW"/>
</dbReference>
<organism evidence="11 12">
    <name type="scientific">Marinifilum breve</name>
    <dbReference type="NCBI Taxonomy" id="2184082"/>
    <lineage>
        <taxon>Bacteria</taxon>
        <taxon>Pseudomonadati</taxon>
        <taxon>Bacteroidota</taxon>
        <taxon>Bacteroidia</taxon>
        <taxon>Marinilabiliales</taxon>
        <taxon>Marinifilaceae</taxon>
    </lineage>
</organism>
<keyword evidence="12" id="KW-1185">Reference proteome</keyword>
<feature type="transmembrane region" description="Helical" evidence="10">
    <location>
        <begin position="188"/>
        <end position="206"/>
    </location>
</feature>
<keyword evidence="5 11" id="KW-0645">Protease</keyword>
<dbReference type="PANTHER" id="PTHR36844:SF1">
    <property type="entry name" value="PROTEASE PRSW"/>
    <property type="match status" value="1"/>
</dbReference>
<evidence type="ECO:0000313" key="11">
    <source>
        <dbReference type="EMBL" id="PXY01444.1"/>
    </source>
</evidence>
<proteinExistence type="inferred from homology"/>
<evidence type="ECO:0000256" key="3">
    <source>
        <dbReference type="ARBA" id="ARBA00018997"/>
    </source>
</evidence>
<feature type="transmembrane region" description="Helical" evidence="10">
    <location>
        <begin position="132"/>
        <end position="153"/>
    </location>
</feature>
<evidence type="ECO:0000256" key="2">
    <source>
        <dbReference type="ARBA" id="ARBA00009165"/>
    </source>
</evidence>
<reference evidence="11 12" key="1">
    <citation type="submission" date="2018-05" db="EMBL/GenBank/DDBJ databases">
        <title>Marinifilum breve JC075T sp. nov., a marine bacterium isolated from Yongle Blue Hole in the South China Sea.</title>
        <authorList>
            <person name="Fu T."/>
        </authorList>
    </citation>
    <scope>NUCLEOTIDE SEQUENCE [LARGE SCALE GENOMIC DNA]</scope>
    <source>
        <strain evidence="11 12">JC075</strain>
    </source>
</reference>
<comment type="similarity">
    <text evidence="2">Belongs to the protease PrsW family.</text>
</comment>
<dbReference type="GO" id="GO:0008237">
    <property type="term" value="F:metallopeptidase activity"/>
    <property type="evidence" value="ECO:0007669"/>
    <property type="project" value="UniProtKB-KW"/>
</dbReference>
<accession>A0A2V4ABP5</accession>